<comment type="caution">
    <text evidence="3">The sequence shown here is derived from an EMBL/GenBank/DDBJ whole genome shotgun (WGS) entry which is preliminary data.</text>
</comment>
<evidence type="ECO:0000256" key="1">
    <source>
        <dbReference type="SAM" id="MobiDB-lite"/>
    </source>
</evidence>
<feature type="region of interest" description="Disordered" evidence="1">
    <location>
        <begin position="63"/>
        <end position="218"/>
    </location>
</feature>
<organism evidence="3 4">
    <name type="scientific">Alitiscatomonas aceti</name>
    <dbReference type="NCBI Taxonomy" id="2981724"/>
    <lineage>
        <taxon>Bacteria</taxon>
        <taxon>Bacillati</taxon>
        <taxon>Bacillota</taxon>
        <taxon>Clostridia</taxon>
        <taxon>Lachnospirales</taxon>
        <taxon>Lachnospiraceae</taxon>
        <taxon>Alitiscatomonas</taxon>
    </lineage>
</organism>
<feature type="compositionally biased region" description="Polar residues" evidence="1">
    <location>
        <begin position="201"/>
        <end position="218"/>
    </location>
</feature>
<dbReference type="Pfam" id="PF07486">
    <property type="entry name" value="Hydrolase_2"/>
    <property type="match status" value="1"/>
</dbReference>
<evidence type="ECO:0000313" key="3">
    <source>
        <dbReference type="EMBL" id="MCU6801279.1"/>
    </source>
</evidence>
<evidence type="ECO:0000313" key="4">
    <source>
        <dbReference type="Proteomes" id="UP001652395"/>
    </source>
</evidence>
<feature type="compositionally biased region" description="Low complexity" evidence="1">
    <location>
        <begin position="180"/>
        <end position="200"/>
    </location>
</feature>
<feature type="domain" description="Cell wall hydrolase SleB" evidence="2">
    <location>
        <begin position="239"/>
        <end position="339"/>
    </location>
</feature>
<protein>
    <submittedName>
        <fullName evidence="3">Cell wall hydrolase</fullName>
    </submittedName>
</protein>
<feature type="compositionally biased region" description="Low complexity" evidence="1">
    <location>
        <begin position="136"/>
        <end position="157"/>
    </location>
</feature>
<reference evidence="3 4" key="1">
    <citation type="journal article" date="2021" name="ISME Commun">
        <title>Automated analysis of genomic sequences facilitates high-throughput and comprehensive description of bacteria.</title>
        <authorList>
            <person name="Hitch T.C.A."/>
        </authorList>
    </citation>
    <scope>NUCLEOTIDE SEQUENCE [LARGE SCALE GENOMIC DNA]</scope>
    <source>
        <strain evidence="4">f_CCE</strain>
    </source>
</reference>
<name>A0ABT2V4V9_9FIRM</name>
<dbReference type="InterPro" id="IPR011105">
    <property type="entry name" value="Cell_wall_hydrolase_SleB"/>
</dbReference>
<proteinExistence type="predicted"/>
<gene>
    <name evidence="3" type="ORF">OCV69_15320</name>
</gene>
<feature type="compositionally biased region" description="Acidic residues" evidence="1">
    <location>
        <begin position="122"/>
        <end position="135"/>
    </location>
</feature>
<sequence length="340" mass="36089">MKQTWNSFLQTVFQSIKMLSASAPAKRRRDTAVLTAGILLVTAITFAAGSFPETGNGAMVAFAETPGETGGQEEGTYDGNTDEEKRDPESIMAAEEAADTENGTEIRKEEAENGAETPEGGEAGEGEVPDQEAETAAEGSGSQEEAAAGEDSGAPEGEAAERAETSEQTAVREGSGGQEGTASGESAELAEGAAAQEASGTPEQLSAPETQEAASVSLSDRDYQTLLKIVQAEAGNCDRTGRILVANVILNRVESDTFPDTVHSVVYQRHQFSPVGNGSINRCRVTDTTVEAVDSALAGEDYSDGALYFMNRRASSRKNVRWFDNHLDFLFKHGNHEFFK</sequence>
<dbReference type="GO" id="GO:0016787">
    <property type="term" value="F:hydrolase activity"/>
    <property type="evidence" value="ECO:0007669"/>
    <property type="project" value="UniProtKB-KW"/>
</dbReference>
<accession>A0ABT2V4V9</accession>
<evidence type="ECO:0000259" key="2">
    <source>
        <dbReference type="Pfam" id="PF07486"/>
    </source>
</evidence>
<keyword evidence="3" id="KW-0378">Hydrolase</keyword>
<dbReference type="InterPro" id="IPR042047">
    <property type="entry name" value="SleB_dom1"/>
</dbReference>
<dbReference type="RefSeq" id="WP_262563213.1">
    <property type="nucleotide sequence ID" value="NZ_JAOQJF010000048.1"/>
</dbReference>
<keyword evidence="4" id="KW-1185">Reference proteome</keyword>
<dbReference type="Proteomes" id="UP001652395">
    <property type="component" value="Unassembled WGS sequence"/>
</dbReference>
<dbReference type="EMBL" id="JAOQJF010000048">
    <property type="protein sequence ID" value="MCU6801279.1"/>
    <property type="molecule type" value="Genomic_DNA"/>
</dbReference>
<dbReference type="Gene3D" id="1.10.10.2520">
    <property type="entry name" value="Cell wall hydrolase SleB, domain 1"/>
    <property type="match status" value="1"/>
</dbReference>